<dbReference type="Proteomes" id="UP000282674">
    <property type="component" value="Unassembled WGS sequence"/>
</dbReference>
<dbReference type="InterPro" id="IPR000182">
    <property type="entry name" value="GNAT_dom"/>
</dbReference>
<dbReference type="OrthoDB" id="9805924at2"/>
<organism evidence="4 5">
    <name type="scientific">Actinomadura harenae</name>
    <dbReference type="NCBI Taxonomy" id="2483351"/>
    <lineage>
        <taxon>Bacteria</taxon>
        <taxon>Bacillati</taxon>
        <taxon>Actinomycetota</taxon>
        <taxon>Actinomycetes</taxon>
        <taxon>Streptosporangiales</taxon>
        <taxon>Thermomonosporaceae</taxon>
        <taxon>Actinomadura</taxon>
    </lineage>
</organism>
<comment type="caution">
    <text evidence="4">The sequence shown here is derived from an EMBL/GenBank/DDBJ whole genome shotgun (WGS) entry which is preliminary data.</text>
</comment>
<dbReference type="AlphaFoldDB" id="A0A3M2M1B4"/>
<name>A0A3M2M1B4_9ACTN</name>
<gene>
    <name evidence="4" type="ORF">EBO15_16100</name>
</gene>
<keyword evidence="2" id="KW-0012">Acyltransferase</keyword>
<proteinExistence type="predicted"/>
<evidence type="ECO:0000256" key="1">
    <source>
        <dbReference type="ARBA" id="ARBA00022679"/>
    </source>
</evidence>
<dbReference type="EMBL" id="RFFG01000025">
    <property type="protein sequence ID" value="RMI43469.1"/>
    <property type="molecule type" value="Genomic_DNA"/>
</dbReference>
<evidence type="ECO:0000313" key="5">
    <source>
        <dbReference type="Proteomes" id="UP000282674"/>
    </source>
</evidence>
<dbReference type="RefSeq" id="WP_122195208.1">
    <property type="nucleotide sequence ID" value="NZ_JBHSKC010000014.1"/>
</dbReference>
<dbReference type="GO" id="GO:0016747">
    <property type="term" value="F:acyltransferase activity, transferring groups other than amino-acyl groups"/>
    <property type="evidence" value="ECO:0007669"/>
    <property type="project" value="InterPro"/>
</dbReference>
<dbReference type="Pfam" id="PF00583">
    <property type="entry name" value="Acetyltransf_1"/>
    <property type="match status" value="1"/>
</dbReference>
<sequence length="144" mass="16661">MIEIGALRPDDRDAWEVLARGYKAFYRTEVPDEGYDLAWERLLKGDEVFGLGARLDGRLVGITHYLFHVTVWDEGGCYLQDLFVDDTVRGRGVARKLIEAVAEAARERGMARLYWTTQEHNATARHLYDKVAQYKGFLRYDYPL</sequence>
<dbReference type="CDD" id="cd04301">
    <property type="entry name" value="NAT_SF"/>
    <property type="match status" value="1"/>
</dbReference>
<dbReference type="Gene3D" id="3.40.630.30">
    <property type="match status" value="1"/>
</dbReference>
<evidence type="ECO:0000313" key="4">
    <source>
        <dbReference type="EMBL" id="RMI43469.1"/>
    </source>
</evidence>
<dbReference type="InterPro" id="IPR016181">
    <property type="entry name" value="Acyl_CoA_acyltransferase"/>
</dbReference>
<dbReference type="PANTHER" id="PTHR43877:SF2">
    <property type="entry name" value="AMINOALKYLPHOSPHONATE N-ACETYLTRANSFERASE-RELATED"/>
    <property type="match status" value="1"/>
</dbReference>
<dbReference type="SUPFAM" id="SSF55729">
    <property type="entry name" value="Acyl-CoA N-acyltransferases (Nat)"/>
    <property type="match status" value="1"/>
</dbReference>
<dbReference type="PROSITE" id="PS51186">
    <property type="entry name" value="GNAT"/>
    <property type="match status" value="1"/>
</dbReference>
<protein>
    <submittedName>
        <fullName evidence="4">GNAT family N-acetyltransferase</fullName>
    </submittedName>
</protein>
<dbReference type="InterPro" id="IPR050832">
    <property type="entry name" value="Bact_Acetyltransf"/>
</dbReference>
<feature type="domain" description="N-acetyltransferase" evidence="3">
    <location>
        <begin position="2"/>
        <end position="144"/>
    </location>
</feature>
<accession>A0A3M2M1B4</accession>
<reference evidence="4 5" key="1">
    <citation type="submission" date="2018-10" db="EMBL/GenBank/DDBJ databases">
        <title>Isolation from soil.</title>
        <authorList>
            <person name="Hu J."/>
        </authorList>
    </citation>
    <scope>NUCLEOTIDE SEQUENCE [LARGE SCALE GENOMIC DNA]</scope>
    <source>
        <strain evidence="4 5">NEAU-Ht49</strain>
    </source>
</reference>
<keyword evidence="1 4" id="KW-0808">Transferase</keyword>
<dbReference type="PANTHER" id="PTHR43877">
    <property type="entry name" value="AMINOALKYLPHOSPHONATE N-ACETYLTRANSFERASE-RELATED-RELATED"/>
    <property type="match status" value="1"/>
</dbReference>
<keyword evidence="5" id="KW-1185">Reference proteome</keyword>
<evidence type="ECO:0000259" key="3">
    <source>
        <dbReference type="PROSITE" id="PS51186"/>
    </source>
</evidence>
<evidence type="ECO:0000256" key="2">
    <source>
        <dbReference type="ARBA" id="ARBA00023315"/>
    </source>
</evidence>